<dbReference type="SUPFAM" id="SSF103473">
    <property type="entry name" value="MFS general substrate transporter"/>
    <property type="match status" value="1"/>
</dbReference>
<evidence type="ECO:0000256" key="2">
    <source>
        <dbReference type="ARBA" id="ARBA00022692"/>
    </source>
</evidence>
<dbReference type="Gene3D" id="1.20.1250.20">
    <property type="entry name" value="MFS general substrate transporter like domains"/>
    <property type="match status" value="2"/>
</dbReference>
<feature type="transmembrane region" description="Helical" evidence="6">
    <location>
        <begin position="208"/>
        <end position="227"/>
    </location>
</feature>
<feature type="compositionally biased region" description="Low complexity" evidence="5">
    <location>
        <begin position="14"/>
        <end position="23"/>
    </location>
</feature>
<dbReference type="GO" id="GO:0005886">
    <property type="term" value="C:plasma membrane"/>
    <property type="evidence" value="ECO:0007669"/>
    <property type="project" value="UniProtKB-SubCell"/>
</dbReference>
<feature type="domain" description="Major facilitator superfamily (MFS) profile" evidence="7">
    <location>
        <begin position="51"/>
        <end position="452"/>
    </location>
</feature>
<accession>A0A0W7X2P4</accession>
<feature type="transmembrane region" description="Helical" evidence="6">
    <location>
        <begin position="116"/>
        <end position="138"/>
    </location>
</feature>
<keyword evidence="3 6" id="KW-1133">Transmembrane helix</keyword>
<dbReference type="OrthoDB" id="146345at2"/>
<keyword evidence="9" id="KW-1185">Reference proteome</keyword>
<dbReference type="EMBL" id="LOCL01000034">
    <property type="protein sequence ID" value="KUF17181.1"/>
    <property type="molecule type" value="Genomic_DNA"/>
</dbReference>
<comment type="subcellular location">
    <subcellularLocation>
        <location evidence="1">Cell membrane</location>
        <topology evidence="1">Multi-pass membrane protein</topology>
    </subcellularLocation>
</comment>
<evidence type="ECO:0000313" key="8">
    <source>
        <dbReference type="EMBL" id="KUF17181.1"/>
    </source>
</evidence>
<feature type="transmembrane region" description="Helical" evidence="6">
    <location>
        <begin position="44"/>
        <end position="73"/>
    </location>
</feature>
<feature type="transmembrane region" description="Helical" evidence="6">
    <location>
        <begin position="428"/>
        <end position="447"/>
    </location>
</feature>
<evidence type="ECO:0000313" key="9">
    <source>
        <dbReference type="Proteomes" id="UP000054804"/>
    </source>
</evidence>
<feature type="transmembrane region" description="Helical" evidence="6">
    <location>
        <begin position="144"/>
        <end position="164"/>
    </location>
</feature>
<feature type="transmembrane region" description="Helical" evidence="6">
    <location>
        <begin position="340"/>
        <end position="358"/>
    </location>
</feature>
<evidence type="ECO:0000256" key="5">
    <source>
        <dbReference type="SAM" id="MobiDB-lite"/>
    </source>
</evidence>
<dbReference type="InterPro" id="IPR050327">
    <property type="entry name" value="Proton-linked_MCT"/>
</dbReference>
<keyword evidence="2 6" id="KW-0812">Transmembrane</keyword>
<evidence type="ECO:0000256" key="1">
    <source>
        <dbReference type="ARBA" id="ARBA00004651"/>
    </source>
</evidence>
<dbReference type="PROSITE" id="PS50850">
    <property type="entry name" value="MFS"/>
    <property type="match status" value="1"/>
</dbReference>
<comment type="caution">
    <text evidence="8">The sequence shown here is derived from an EMBL/GenBank/DDBJ whole genome shotgun (WGS) entry which is preliminary data.</text>
</comment>
<keyword evidence="4 6" id="KW-0472">Membrane</keyword>
<organism evidence="8 9">
    <name type="scientific">Streptomyces silvensis</name>
    <dbReference type="NCBI Taxonomy" id="1765722"/>
    <lineage>
        <taxon>Bacteria</taxon>
        <taxon>Bacillati</taxon>
        <taxon>Actinomycetota</taxon>
        <taxon>Actinomycetes</taxon>
        <taxon>Kitasatosporales</taxon>
        <taxon>Streptomycetaceae</taxon>
        <taxon>Streptomyces</taxon>
    </lineage>
</organism>
<dbReference type="Pfam" id="PF07690">
    <property type="entry name" value="MFS_1"/>
    <property type="match status" value="1"/>
</dbReference>
<evidence type="ECO:0000256" key="3">
    <source>
        <dbReference type="ARBA" id="ARBA00022989"/>
    </source>
</evidence>
<dbReference type="InterPro" id="IPR020846">
    <property type="entry name" value="MFS_dom"/>
</dbReference>
<dbReference type="GO" id="GO:0022857">
    <property type="term" value="F:transmembrane transporter activity"/>
    <property type="evidence" value="ECO:0007669"/>
    <property type="project" value="InterPro"/>
</dbReference>
<feature type="transmembrane region" description="Helical" evidence="6">
    <location>
        <begin position="305"/>
        <end position="328"/>
    </location>
</feature>
<feature type="transmembrane region" description="Helical" evidence="6">
    <location>
        <begin position="176"/>
        <end position="196"/>
    </location>
</feature>
<dbReference type="InterPro" id="IPR036259">
    <property type="entry name" value="MFS_trans_sf"/>
</dbReference>
<evidence type="ECO:0000256" key="6">
    <source>
        <dbReference type="SAM" id="Phobius"/>
    </source>
</evidence>
<feature type="region of interest" description="Disordered" evidence="5">
    <location>
        <begin position="1"/>
        <end position="39"/>
    </location>
</feature>
<name>A0A0W7X2P4_9ACTN</name>
<feature type="transmembrane region" description="Helical" evidence="6">
    <location>
        <begin position="364"/>
        <end position="385"/>
    </location>
</feature>
<protein>
    <submittedName>
        <fullName evidence="8">MFS transporter</fullName>
    </submittedName>
</protein>
<proteinExistence type="predicted"/>
<feature type="transmembrane region" description="Helical" evidence="6">
    <location>
        <begin position="85"/>
        <end position="109"/>
    </location>
</feature>
<dbReference type="PANTHER" id="PTHR11360">
    <property type="entry name" value="MONOCARBOXYLATE TRANSPORTER"/>
    <property type="match status" value="1"/>
</dbReference>
<gene>
    <name evidence="8" type="ORF">AT728_15120</name>
</gene>
<dbReference type="InterPro" id="IPR011701">
    <property type="entry name" value="MFS"/>
</dbReference>
<dbReference type="STRING" id="1765722.AT728_15120"/>
<evidence type="ECO:0000256" key="4">
    <source>
        <dbReference type="ARBA" id="ARBA00023136"/>
    </source>
</evidence>
<dbReference type="Proteomes" id="UP000054804">
    <property type="component" value="Unassembled WGS sequence"/>
</dbReference>
<evidence type="ECO:0000259" key="7">
    <source>
        <dbReference type="PROSITE" id="PS50850"/>
    </source>
</evidence>
<sequence length="454" mass="46803">MRHANAEVSKSADPGTTRTTPGAGRERRTATLRRPLRRPRRTPLWTTPWTVAAVAALAIVAAGTFTTLAGLLVGPLHAEHGWSRGAIGVGSAVHMVVYGATAPFAAALMDRFGMRYVTTCALGLVGAGAVLTATAMTAAWQFALYWGVLVGLGSGATSMAFAAVVTERWFVARRGLVTGLLTAASVVGQFVFLPVLSEIVGRYGWRSATLALAGAALLAGPLVWLVLRDHPADAGLRPYGAAAPVPRPAPVTGAARRAVRVLLRSARTGPFWLLAGTFAICGASTNGVMWTHFTPAAHDHGMATTAASSLLALVGIFNVAGTVASGWLTDRRDPRRLLAAYFAVRGVALLALPLLLTATVQPPLVAFVVVFGLLDVATVPPTIALCRVHFGADAAVVFGWVNSAHQVGAGAVAFLGGVARDAFGSYDVVWVGVAGLCGAAAVLSLVVRGGVAAR</sequence>
<feature type="transmembrane region" description="Helical" evidence="6">
    <location>
        <begin position="397"/>
        <end position="416"/>
    </location>
</feature>
<reference evidence="8 9" key="1">
    <citation type="submission" date="2015-12" db="EMBL/GenBank/DDBJ databases">
        <title>Draft genome sequence of Streptomyces silvensis ATCC 53525, a producer of novel hormone antagonists.</title>
        <authorList>
            <person name="Johnston C.W."/>
            <person name="Li Y."/>
            <person name="Magarvey N.A."/>
        </authorList>
    </citation>
    <scope>NUCLEOTIDE SEQUENCE [LARGE SCALE GENOMIC DNA]</scope>
    <source>
        <strain evidence="8 9">ATCC 53525</strain>
    </source>
</reference>
<dbReference type="RefSeq" id="WP_058848444.1">
    <property type="nucleotide sequence ID" value="NZ_LOCL01000034.1"/>
</dbReference>
<feature type="transmembrane region" description="Helical" evidence="6">
    <location>
        <begin position="271"/>
        <end position="293"/>
    </location>
</feature>
<dbReference type="AlphaFoldDB" id="A0A0W7X2P4"/>
<feature type="compositionally biased region" description="Basic residues" evidence="5">
    <location>
        <begin position="30"/>
        <end position="39"/>
    </location>
</feature>
<dbReference type="CDD" id="cd17355">
    <property type="entry name" value="MFS_YcxA_like"/>
    <property type="match status" value="1"/>
</dbReference>
<dbReference type="PANTHER" id="PTHR11360:SF284">
    <property type="entry name" value="EG:103B4.3 PROTEIN-RELATED"/>
    <property type="match status" value="1"/>
</dbReference>